<feature type="non-terminal residue" evidence="2">
    <location>
        <position position="1"/>
    </location>
</feature>
<name>A0A4Q9PT27_9APHY</name>
<evidence type="ECO:0000313" key="2">
    <source>
        <dbReference type="EMBL" id="TBU57617.1"/>
    </source>
</evidence>
<feature type="region of interest" description="Disordered" evidence="1">
    <location>
        <begin position="77"/>
        <end position="97"/>
    </location>
</feature>
<organism evidence="2 3">
    <name type="scientific">Dichomitus squalens</name>
    <dbReference type="NCBI Taxonomy" id="114155"/>
    <lineage>
        <taxon>Eukaryota</taxon>
        <taxon>Fungi</taxon>
        <taxon>Dikarya</taxon>
        <taxon>Basidiomycota</taxon>
        <taxon>Agaricomycotina</taxon>
        <taxon>Agaricomycetes</taxon>
        <taxon>Polyporales</taxon>
        <taxon>Polyporaceae</taxon>
        <taxon>Dichomitus</taxon>
    </lineage>
</organism>
<evidence type="ECO:0000256" key="1">
    <source>
        <dbReference type="SAM" id="MobiDB-lite"/>
    </source>
</evidence>
<dbReference type="AlphaFoldDB" id="A0A4Q9PT27"/>
<protein>
    <submittedName>
        <fullName evidence="2">Uncharacterized protein</fullName>
    </submittedName>
</protein>
<dbReference type="EMBL" id="ML145135">
    <property type="protein sequence ID" value="TBU57617.1"/>
    <property type="molecule type" value="Genomic_DNA"/>
</dbReference>
<evidence type="ECO:0000313" key="3">
    <source>
        <dbReference type="Proteomes" id="UP000292082"/>
    </source>
</evidence>
<proteinExistence type="predicted"/>
<reference evidence="2 3" key="1">
    <citation type="submission" date="2019-01" db="EMBL/GenBank/DDBJ databases">
        <title>Draft genome sequences of three monokaryotic isolates of the white-rot basidiomycete fungus Dichomitus squalens.</title>
        <authorList>
            <consortium name="DOE Joint Genome Institute"/>
            <person name="Lopez S.C."/>
            <person name="Andreopoulos B."/>
            <person name="Pangilinan J."/>
            <person name="Lipzen A."/>
            <person name="Riley R."/>
            <person name="Ahrendt S."/>
            <person name="Ng V."/>
            <person name="Barry K."/>
            <person name="Daum C."/>
            <person name="Grigoriev I.V."/>
            <person name="Hilden K.S."/>
            <person name="Makela M.R."/>
            <person name="de Vries R.P."/>
        </authorList>
    </citation>
    <scope>NUCLEOTIDE SEQUENCE [LARGE SCALE GENOMIC DNA]</scope>
    <source>
        <strain evidence="2 3">CBS 464.89</strain>
    </source>
</reference>
<feature type="compositionally biased region" description="Basic and acidic residues" evidence="1">
    <location>
        <begin position="80"/>
        <end position="89"/>
    </location>
</feature>
<keyword evidence="3" id="KW-1185">Reference proteome</keyword>
<gene>
    <name evidence="2" type="ORF">BD310DRAFT_852897</name>
</gene>
<accession>A0A4Q9PT27</accession>
<sequence>DRDWRTFPSLSPVLFGTAALANARRVSDRHGITQPATCGALGYGVRLSVISPSSTCHRAKPQPQVVYVGRPSRHIYRGLSRTDRPRGDLYDSASLRT</sequence>
<dbReference type="Proteomes" id="UP000292082">
    <property type="component" value="Unassembled WGS sequence"/>
</dbReference>